<dbReference type="RefSeq" id="WP_315909106.1">
    <property type="nucleotide sequence ID" value="NZ_JAOPKC010000009.1"/>
</dbReference>
<dbReference type="EMBL" id="JAOPKC010000009">
    <property type="protein sequence ID" value="MCU4718351.1"/>
    <property type="molecule type" value="Genomic_DNA"/>
</dbReference>
<dbReference type="Proteomes" id="UP001209746">
    <property type="component" value="Unassembled WGS sequence"/>
</dbReference>
<protein>
    <submittedName>
        <fullName evidence="2">Uncharacterized protein</fullName>
    </submittedName>
</protein>
<reference evidence="2" key="1">
    <citation type="submission" date="2023-02" db="EMBL/GenBank/DDBJ databases">
        <title>Enrichment on poylsaccharides allowed isolation of novel metabolic and taxonomic groups of Haloarchaea.</title>
        <authorList>
            <person name="Sorokin D.Y."/>
            <person name="Elcheninov A.G."/>
            <person name="Khizhniak T.V."/>
            <person name="Kolganova T.V."/>
            <person name="Kublanov I.V."/>
        </authorList>
    </citation>
    <scope>NUCLEOTIDE SEQUENCE</scope>
    <source>
        <strain evidence="1 3">HArc-curdl5-1</strain>
        <strain evidence="2">HArc-curdl7</strain>
    </source>
</reference>
<comment type="caution">
    <text evidence="2">The sequence shown here is derived from an EMBL/GenBank/DDBJ whole genome shotgun (WGS) entry which is preliminary data.</text>
</comment>
<evidence type="ECO:0000313" key="1">
    <source>
        <dbReference type="EMBL" id="MCU4718351.1"/>
    </source>
</evidence>
<organism evidence="2 4">
    <name type="scientific">Halapricum hydrolyticum</name>
    <dbReference type="NCBI Taxonomy" id="2979991"/>
    <lineage>
        <taxon>Archaea</taxon>
        <taxon>Methanobacteriati</taxon>
        <taxon>Methanobacteriota</taxon>
        <taxon>Stenosarchaea group</taxon>
        <taxon>Halobacteria</taxon>
        <taxon>Halobacteriales</taxon>
        <taxon>Haloarculaceae</taxon>
        <taxon>Halapricum</taxon>
    </lineage>
</organism>
<dbReference type="AlphaFoldDB" id="A0AAE3LF51"/>
<name>A0AAE3LF51_9EURY</name>
<accession>A0AAE3LF51</accession>
<gene>
    <name evidence="2" type="ORF">OB914_09490</name>
    <name evidence="1" type="ORF">OB916_09790</name>
</gene>
<dbReference type="Proteomes" id="UP001208186">
    <property type="component" value="Unassembled WGS sequence"/>
</dbReference>
<keyword evidence="3" id="KW-1185">Reference proteome</keyword>
<evidence type="ECO:0000313" key="2">
    <source>
        <dbReference type="EMBL" id="MCU4727201.1"/>
    </source>
</evidence>
<proteinExistence type="predicted"/>
<sequence length="66" mass="7041">MALETCGSCGEQVPFADTVHVLVHTKGEDGVIDSYICRDCYEEYLQPVVESPGSSDEGASVDSASR</sequence>
<evidence type="ECO:0000313" key="3">
    <source>
        <dbReference type="Proteomes" id="UP001208186"/>
    </source>
</evidence>
<dbReference type="EMBL" id="JAOPKD010000008">
    <property type="protein sequence ID" value="MCU4727201.1"/>
    <property type="molecule type" value="Genomic_DNA"/>
</dbReference>
<evidence type="ECO:0000313" key="4">
    <source>
        <dbReference type="Proteomes" id="UP001209746"/>
    </source>
</evidence>